<evidence type="ECO:0000313" key="1">
    <source>
        <dbReference type="EMBL" id="VDL77650.1"/>
    </source>
</evidence>
<reference evidence="1 2" key="2">
    <citation type="submission" date="2018-11" db="EMBL/GenBank/DDBJ databases">
        <authorList>
            <consortium name="Pathogen Informatics"/>
        </authorList>
    </citation>
    <scope>NUCLEOTIDE SEQUENCE [LARGE SCALE GENOMIC DNA]</scope>
</reference>
<name>A0A0N4YC15_NIPBR</name>
<dbReference type="WBParaSite" id="NBR_0001406001-mRNA-1">
    <property type="protein sequence ID" value="NBR_0001406001-mRNA-1"/>
    <property type="gene ID" value="NBR_0001406001"/>
</dbReference>
<keyword evidence="2" id="KW-1185">Reference proteome</keyword>
<dbReference type="AlphaFoldDB" id="A0A0N4YC15"/>
<protein>
    <submittedName>
        <fullName evidence="3">General secretion pathway protein I</fullName>
    </submittedName>
</protein>
<evidence type="ECO:0000313" key="2">
    <source>
        <dbReference type="Proteomes" id="UP000271162"/>
    </source>
</evidence>
<gene>
    <name evidence="1" type="ORF">NBR_LOCUS14061</name>
</gene>
<reference evidence="3" key="1">
    <citation type="submission" date="2017-02" db="UniProtKB">
        <authorList>
            <consortium name="WormBaseParasite"/>
        </authorList>
    </citation>
    <scope>IDENTIFICATION</scope>
</reference>
<proteinExistence type="predicted"/>
<dbReference type="Proteomes" id="UP000271162">
    <property type="component" value="Unassembled WGS sequence"/>
</dbReference>
<dbReference type="EMBL" id="UYSL01021232">
    <property type="protein sequence ID" value="VDL77650.1"/>
    <property type="molecule type" value="Genomic_DNA"/>
</dbReference>
<sequence>MAAGRTGPFATAQSGLPYGLWRREWRPGAVPLMAMLLENSPLKLWLSTATPGLSLAGTQTQVALFRPSPIELLNSSAEIELRPLTVIERVPMSSR</sequence>
<organism evidence="3">
    <name type="scientific">Nippostrongylus brasiliensis</name>
    <name type="common">Rat hookworm</name>
    <dbReference type="NCBI Taxonomy" id="27835"/>
    <lineage>
        <taxon>Eukaryota</taxon>
        <taxon>Metazoa</taxon>
        <taxon>Ecdysozoa</taxon>
        <taxon>Nematoda</taxon>
        <taxon>Chromadorea</taxon>
        <taxon>Rhabditida</taxon>
        <taxon>Rhabditina</taxon>
        <taxon>Rhabditomorpha</taxon>
        <taxon>Strongyloidea</taxon>
        <taxon>Heligmosomidae</taxon>
        <taxon>Nippostrongylus</taxon>
    </lineage>
</organism>
<evidence type="ECO:0000313" key="3">
    <source>
        <dbReference type="WBParaSite" id="NBR_0001406001-mRNA-1"/>
    </source>
</evidence>
<accession>A0A0N4YC15</accession>